<dbReference type="EMBL" id="AYZQ01000002">
    <property type="protein sequence ID" value="KRM72223.1"/>
    <property type="molecule type" value="Genomic_DNA"/>
</dbReference>
<dbReference type="Pfam" id="PF03061">
    <property type="entry name" value="4HBT"/>
    <property type="match status" value="1"/>
</dbReference>
<dbReference type="GO" id="GO:0009062">
    <property type="term" value="P:fatty acid catabolic process"/>
    <property type="evidence" value="ECO:0007669"/>
    <property type="project" value="TreeGrafter"/>
</dbReference>
<proteinExistence type="inferred from homology"/>
<dbReference type="CDD" id="cd03442">
    <property type="entry name" value="BFIT_BACH"/>
    <property type="match status" value="1"/>
</dbReference>
<dbReference type="PROSITE" id="PS51770">
    <property type="entry name" value="HOTDOG_ACOT"/>
    <property type="match status" value="1"/>
</dbReference>
<dbReference type="GO" id="GO:0052816">
    <property type="term" value="F:long-chain fatty acyl-CoA hydrolase activity"/>
    <property type="evidence" value="ECO:0007669"/>
    <property type="project" value="TreeGrafter"/>
</dbReference>
<dbReference type="PATRIC" id="fig|1423727.3.peg.1227"/>
<dbReference type="SUPFAM" id="SSF54637">
    <property type="entry name" value="Thioesterase/thiol ester dehydrase-isomerase"/>
    <property type="match status" value="1"/>
</dbReference>
<dbReference type="InterPro" id="IPR040170">
    <property type="entry name" value="Cytosol_ACT"/>
</dbReference>
<dbReference type="InterPro" id="IPR006683">
    <property type="entry name" value="Thioestr_dom"/>
</dbReference>
<gene>
    <name evidence="5" type="ORF">FC34_GL001208</name>
</gene>
<evidence type="ECO:0000313" key="6">
    <source>
        <dbReference type="Proteomes" id="UP000051672"/>
    </source>
</evidence>
<dbReference type="RefSeq" id="WP_057894484.1">
    <property type="nucleotide sequence ID" value="NZ_AYZQ01000002.1"/>
</dbReference>
<dbReference type="GO" id="GO:0005829">
    <property type="term" value="C:cytosol"/>
    <property type="evidence" value="ECO:0007669"/>
    <property type="project" value="TreeGrafter"/>
</dbReference>
<feature type="domain" description="HotDog ACOT-type" evidence="4">
    <location>
        <begin position="4"/>
        <end position="116"/>
    </location>
</feature>
<dbReference type="OrthoDB" id="9791628at2"/>
<dbReference type="InterPro" id="IPR029069">
    <property type="entry name" value="HotDog_dom_sf"/>
</dbReference>
<evidence type="ECO:0000256" key="3">
    <source>
        <dbReference type="PROSITE-ProRule" id="PRU01106"/>
    </source>
</evidence>
<comment type="similarity">
    <text evidence="1">Belongs to the acyl coenzyme A hydrolase family.</text>
</comment>
<keyword evidence="2 3" id="KW-0378">Hydrolase</keyword>
<organism evidence="5 6">
    <name type="scientific">Lacticaseibacillus brantae DSM 23927</name>
    <dbReference type="NCBI Taxonomy" id="1423727"/>
    <lineage>
        <taxon>Bacteria</taxon>
        <taxon>Bacillati</taxon>
        <taxon>Bacillota</taxon>
        <taxon>Bacilli</taxon>
        <taxon>Lactobacillales</taxon>
        <taxon>Lactobacillaceae</taxon>
        <taxon>Lacticaseibacillus</taxon>
    </lineage>
</organism>
<evidence type="ECO:0000259" key="4">
    <source>
        <dbReference type="PROSITE" id="PS51770"/>
    </source>
</evidence>
<reference evidence="5 6" key="1">
    <citation type="journal article" date="2015" name="Genome Announc.">
        <title>Expanding the biotechnology potential of lactobacilli through comparative genomics of 213 strains and associated genera.</title>
        <authorList>
            <person name="Sun Z."/>
            <person name="Harris H.M."/>
            <person name="McCann A."/>
            <person name="Guo C."/>
            <person name="Argimon S."/>
            <person name="Zhang W."/>
            <person name="Yang X."/>
            <person name="Jeffery I.B."/>
            <person name="Cooney J.C."/>
            <person name="Kagawa T.F."/>
            <person name="Liu W."/>
            <person name="Song Y."/>
            <person name="Salvetti E."/>
            <person name="Wrobel A."/>
            <person name="Rasinkangas P."/>
            <person name="Parkhill J."/>
            <person name="Rea M.C."/>
            <person name="O'Sullivan O."/>
            <person name="Ritari J."/>
            <person name="Douillard F.P."/>
            <person name="Paul Ross R."/>
            <person name="Yang R."/>
            <person name="Briner A.E."/>
            <person name="Felis G.E."/>
            <person name="de Vos W.M."/>
            <person name="Barrangou R."/>
            <person name="Klaenhammer T.R."/>
            <person name="Caufield P.W."/>
            <person name="Cui Y."/>
            <person name="Zhang H."/>
            <person name="O'Toole P.W."/>
        </authorList>
    </citation>
    <scope>NUCLEOTIDE SEQUENCE [LARGE SCALE GENOMIC DNA]</scope>
    <source>
        <strain evidence="5 6">DSM 23927</strain>
    </source>
</reference>
<sequence>MKSSETLATATFRIFPKQLNNHGTVFGGQMMAWLDDVTSVSAQRFARAEIVTGSFDHIRFEQPAKIGDALEIQTYVTGVGTRSLEVFAKLIGEHLMTGERFLVGTAFATYVVVGPDYVAPSLAYDTVEAQAVHAGYAERRSQGKLAVDLDLS</sequence>
<dbReference type="PANTHER" id="PTHR11049:SF24">
    <property type="entry name" value="CYTOSOLIC ACYL COENZYME A THIOESTER HYDROLASE"/>
    <property type="match status" value="1"/>
</dbReference>
<dbReference type="GO" id="GO:0006637">
    <property type="term" value="P:acyl-CoA metabolic process"/>
    <property type="evidence" value="ECO:0007669"/>
    <property type="project" value="TreeGrafter"/>
</dbReference>
<name>A0A0R2AZ51_9LACO</name>
<dbReference type="InterPro" id="IPR033120">
    <property type="entry name" value="HOTDOG_ACOT"/>
</dbReference>
<comment type="caution">
    <text evidence="5">The sequence shown here is derived from an EMBL/GenBank/DDBJ whole genome shotgun (WGS) entry which is preliminary data.</text>
</comment>
<dbReference type="STRING" id="1423727.FC34_GL001208"/>
<evidence type="ECO:0000256" key="2">
    <source>
        <dbReference type="ARBA" id="ARBA00022801"/>
    </source>
</evidence>
<dbReference type="PANTHER" id="PTHR11049">
    <property type="entry name" value="ACYL COENZYME A THIOESTER HYDROLASE"/>
    <property type="match status" value="1"/>
</dbReference>
<keyword evidence="6" id="KW-1185">Reference proteome</keyword>
<dbReference type="Gene3D" id="3.10.129.10">
    <property type="entry name" value="Hotdog Thioesterase"/>
    <property type="match status" value="1"/>
</dbReference>
<dbReference type="AlphaFoldDB" id="A0A0R2AZ51"/>
<evidence type="ECO:0000256" key="1">
    <source>
        <dbReference type="ARBA" id="ARBA00010458"/>
    </source>
</evidence>
<accession>A0A0R2AZ51</accession>
<dbReference type="Proteomes" id="UP000051672">
    <property type="component" value="Unassembled WGS sequence"/>
</dbReference>
<evidence type="ECO:0000313" key="5">
    <source>
        <dbReference type="EMBL" id="KRM72223.1"/>
    </source>
</evidence>
<protein>
    <submittedName>
        <fullName evidence="5">Acyl-CoA hydrolase</fullName>
    </submittedName>
</protein>